<evidence type="ECO:0000256" key="4">
    <source>
        <dbReference type="ARBA" id="ARBA00017143"/>
    </source>
</evidence>
<keyword evidence="7 10" id="KW-0067">ATP-binding</keyword>
<evidence type="ECO:0000256" key="5">
    <source>
        <dbReference type="ARBA" id="ARBA00022553"/>
    </source>
</evidence>
<dbReference type="InterPro" id="IPR040848">
    <property type="entry name" value="AAA_lid_7"/>
</dbReference>
<feature type="compositionally biased region" description="Basic and acidic residues" evidence="11">
    <location>
        <begin position="4180"/>
        <end position="4199"/>
    </location>
</feature>
<dbReference type="GO" id="GO:0000027">
    <property type="term" value="P:ribosomal large subunit assembly"/>
    <property type="evidence" value="ECO:0007669"/>
    <property type="project" value="InterPro"/>
</dbReference>
<dbReference type="SUPFAM" id="SSF53300">
    <property type="entry name" value="vWA-like"/>
    <property type="match status" value="1"/>
</dbReference>
<gene>
    <name evidence="13" type="ORF">ZYGM_004147</name>
</gene>
<accession>A0A4C2E2P7</accession>
<feature type="domain" description="VWFA" evidence="12">
    <location>
        <begin position="4749"/>
        <end position="4944"/>
    </location>
</feature>
<keyword evidence="6 10" id="KW-0547">Nucleotide-binding</keyword>
<dbReference type="Gene3D" id="3.40.50.410">
    <property type="entry name" value="von Willebrand factor, type A domain"/>
    <property type="match status" value="1"/>
</dbReference>
<feature type="compositionally biased region" description="Acidic residues" evidence="11">
    <location>
        <begin position="4134"/>
        <end position="4149"/>
    </location>
</feature>
<dbReference type="Pfam" id="PF07728">
    <property type="entry name" value="AAA_5"/>
    <property type="match status" value="8"/>
</dbReference>
<dbReference type="CDD" id="cd00009">
    <property type="entry name" value="AAA"/>
    <property type="match status" value="2"/>
</dbReference>
<dbReference type="PANTHER" id="PTHR48103">
    <property type="entry name" value="MIDASIN-RELATED"/>
    <property type="match status" value="1"/>
</dbReference>
<feature type="region of interest" description="Disordered" evidence="11">
    <location>
        <begin position="4069"/>
        <end position="4631"/>
    </location>
</feature>
<feature type="compositionally biased region" description="Acidic residues" evidence="11">
    <location>
        <begin position="4424"/>
        <end position="4443"/>
    </location>
</feature>
<dbReference type="InterPro" id="IPR048617">
    <property type="entry name" value="MDN1_AAA_lid_4"/>
</dbReference>
<evidence type="ECO:0000256" key="8">
    <source>
        <dbReference type="ARBA" id="ARBA00023186"/>
    </source>
</evidence>
<dbReference type="SUPFAM" id="SSF52540">
    <property type="entry name" value="P-loop containing nucleoside triphosphate hydrolases"/>
    <property type="match status" value="6"/>
</dbReference>
<comment type="caution">
    <text evidence="13">The sequence shown here is derived from an EMBL/GenBank/DDBJ whole genome shotgun (WGS) entry which is preliminary data.</text>
</comment>
<dbReference type="Proteomes" id="UP000301737">
    <property type="component" value="Unassembled WGS sequence"/>
</dbReference>
<dbReference type="FunFam" id="3.40.50.300:FF:000142">
    <property type="entry name" value="Midasin"/>
    <property type="match status" value="1"/>
</dbReference>
<dbReference type="GO" id="GO:0016887">
    <property type="term" value="F:ATP hydrolysis activity"/>
    <property type="evidence" value="ECO:0007669"/>
    <property type="project" value="InterPro"/>
</dbReference>
<feature type="compositionally biased region" description="Acidic residues" evidence="11">
    <location>
        <begin position="4157"/>
        <end position="4179"/>
    </location>
</feature>
<dbReference type="EMBL" id="BIMX01000002">
    <property type="protein sequence ID" value="GCE97616.1"/>
    <property type="molecule type" value="Genomic_DNA"/>
</dbReference>
<evidence type="ECO:0000256" key="9">
    <source>
        <dbReference type="ARBA" id="ARBA00023242"/>
    </source>
</evidence>
<feature type="compositionally biased region" description="Basic and acidic residues" evidence="11">
    <location>
        <begin position="4568"/>
        <end position="4580"/>
    </location>
</feature>
<dbReference type="PANTHER" id="PTHR48103:SF2">
    <property type="entry name" value="MIDASIN"/>
    <property type="match status" value="1"/>
</dbReference>
<dbReference type="GO" id="GO:0005654">
    <property type="term" value="C:nucleoplasm"/>
    <property type="evidence" value="ECO:0007669"/>
    <property type="project" value="UniProtKB-SubCell"/>
</dbReference>
<dbReference type="CDD" id="cd01460">
    <property type="entry name" value="vWA_midasin"/>
    <property type="match status" value="1"/>
</dbReference>
<dbReference type="InterPro" id="IPR003593">
    <property type="entry name" value="AAA+_ATPase"/>
</dbReference>
<evidence type="ECO:0000256" key="11">
    <source>
        <dbReference type="SAM" id="MobiDB-lite"/>
    </source>
</evidence>
<feature type="compositionally biased region" description="Acidic residues" evidence="11">
    <location>
        <begin position="4350"/>
        <end position="4359"/>
    </location>
</feature>
<comment type="similarity">
    <text evidence="3 10">Belongs to the midasin family.</text>
</comment>
<dbReference type="InterPro" id="IPR036465">
    <property type="entry name" value="vWFA_dom_sf"/>
</dbReference>
<evidence type="ECO:0000256" key="1">
    <source>
        <dbReference type="ARBA" id="ARBA00004604"/>
    </source>
</evidence>
<feature type="compositionally biased region" description="Acidic residues" evidence="11">
    <location>
        <begin position="4595"/>
        <end position="4611"/>
    </location>
</feature>
<name>A0A4C2E2P7_9SACH</name>
<dbReference type="InterPro" id="IPR002035">
    <property type="entry name" value="VWF_A"/>
</dbReference>
<proteinExistence type="inferred from homology"/>
<evidence type="ECO:0000259" key="12">
    <source>
        <dbReference type="PROSITE" id="PS50234"/>
    </source>
</evidence>
<feature type="compositionally biased region" description="Basic and acidic residues" evidence="11">
    <location>
        <begin position="4491"/>
        <end position="4545"/>
    </location>
</feature>
<dbReference type="FunFam" id="3.40.50.300:FF:001368">
    <property type="entry name" value="Midasin"/>
    <property type="match status" value="1"/>
</dbReference>
<dbReference type="PROSITE" id="PS00675">
    <property type="entry name" value="SIGMA54_INTERACT_1"/>
    <property type="match status" value="1"/>
</dbReference>
<feature type="compositionally biased region" description="Acidic residues" evidence="11">
    <location>
        <begin position="4229"/>
        <end position="4239"/>
    </location>
</feature>
<dbReference type="GO" id="GO:0000055">
    <property type="term" value="P:ribosomal large subunit export from nucleus"/>
    <property type="evidence" value="ECO:0007669"/>
    <property type="project" value="TreeGrafter"/>
</dbReference>
<keyword evidence="8 10" id="KW-0143">Chaperone</keyword>
<evidence type="ECO:0000256" key="2">
    <source>
        <dbReference type="ARBA" id="ARBA00004642"/>
    </source>
</evidence>
<feature type="compositionally biased region" description="Acidic residues" evidence="11">
    <location>
        <begin position="4206"/>
        <end position="4216"/>
    </location>
</feature>
<organism evidence="13 14">
    <name type="scientific">Zygosaccharomyces mellis</name>
    <dbReference type="NCBI Taxonomy" id="42258"/>
    <lineage>
        <taxon>Eukaryota</taxon>
        <taxon>Fungi</taxon>
        <taxon>Dikarya</taxon>
        <taxon>Ascomycota</taxon>
        <taxon>Saccharomycotina</taxon>
        <taxon>Saccharomycetes</taxon>
        <taxon>Saccharomycetales</taxon>
        <taxon>Saccharomycetaceae</taxon>
        <taxon>Zygosaccharomyces</taxon>
    </lineage>
</organism>
<dbReference type="PIRSF" id="PIRSF010340">
    <property type="entry name" value="Midasin"/>
    <property type="match status" value="1"/>
</dbReference>
<feature type="compositionally biased region" description="Acidic residues" evidence="11">
    <location>
        <begin position="4367"/>
        <end position="4385"/>
    </location>
</feature>
<keyword evidence="14" id="KW-1185">Reference proteome</keyword>
<evidence type="ECO:0000313" key="14">
    <source>
        <dbReference type="Proteomes" id="UP000301737"/>
    </source>
</evidence>
<dbReference type="FunFam" id="3.40.50.300:FF:000712">
    <property type="entry name" value="Midasin"/>
    <property type="match status" value="1"/>
</dbReference>
<evidence type="ECO:0000256" key="3">
    <source>
        <dbReference type="ARBA" id="ARBA00007188"/>
    </source>
</evidence>
<reference evidence="13 14" key="1">
    <citation type="submission" date="2019-01" db="EMBL/GenBank/DDBJ databases">
        <title>Draft Genome Sequencing of Zygosaccharomyces mellis Ca-7.</title>
        <authorList>
            <person name="Shiwa Y."/>
            <person name="Kanesaki Y."/>
            <person name="Ishige T."/>
            <person name="Mura K."/>
            <person name="Hori T."/>
            <person name="Tamura T."/>
        </authorList>
    </citation>
    <scope>NUCLEOTIDE SEQUENCE [LARGE SCALE GENOMIC DNA]</scope>
    <source>
        <strain evidence="13 14">Ca-7</strain>
    </source>
</reference>
<sequence length="4955" mass="565992">MIAMSSSTTRYSAPLISRIGRKRILRQMLGKDIMSQNAIILDLSSAAERFQLFNETYPAEALDTFFEFDSNVDTNVNLQRLSRFMLSKRFHSGYLFVYKPIFLEILSRWINYHDKLEECVEVFDVCGRNIGLFPVCKPLVEQFLVHNNEHIITILQNQSTRSGQEIRTILLTYYRLMYHDKELFAKYLKPDVLYSLVDSTERGIIMFLSLKILSIYLEAGERAIDEMLDAHINGENELYGEYELDSQVDYRFLELNEAKRFANFSRLPEVSECFQKIPGRSYAVLEPEFLSQGVVSVCGSLIPFSKLQQPIEDSSFVPTEKSINALRQLANNIRNSEPIMLLGKAGSGKTFLVNQLSKYAGTEQSVVKIHLGDQTDAKLLIGTYTSGEKPGTFEWRSGVLTTAVKQGRWVLIEDIDKAPTEVLSVLLTLLEKRELTIPSRGETVKASPGFHLISTVRIDDNPSKRNIDSNSVNIIGSRIWKLTHLEELDDRDLHYILCHRYPVLTRLVPKLTHAYKAVKEIYLDQRFTSLNRGAKARVISVRDLMKLCERLKVLFQNNDITNPDELIESGIFDSIFAEAADCFTGAISEPKALEPLVRAIGESIEISTSRISLYLSKHVPQFVNYSNHLEIGRAKLTKAVSVLQKKSANNTSFATTNHSLRLMEQISVAVQMTEPVLLVGETGTGKTTVVQHLCRLLNKTLTVINVSQQTETGDLLGGYKPVNSKTIAIPIQEKFESLFPVTFSLKKNEQFYKMLHKCFNKHQWKNVVRLWKEAYRMATNILKVQRSDDNSGETKQKKRKLNEHEQKLLLETWNEFNSSVEKFEFQSNSIENSLVFDFVEGALVKAVRNGEWLLLDEINLASPDTLESISDLLDEGPKRGVLLSDKGDIEPVKAHPNFRIFACMNPATDVGKRDLPPGIRSRFTEIYVHSPDRDITDLLSIIDKYIKNYSTSDEWVGNDIAELYLEAKKLAERNQIVDGSNQKPHFSIRTLTRTLLYVCDIVNIYGLRRSLYDGFCMSFLTLLDGDSEAILEPIIRKYTLGRLKNVKAVMSQAPPSPGPDYMAFKHYWIRRGSFEPKEEGRYIITPFVEKNMMNLVRATSSKRFPVLIEGPTSSGKTSMVRYLADITGHKFVRINNHEHTDLQEYLGTYVTDESGKLSFQEGILVEALRKGYWIVLDELNLAPTDILEALNRLLDDNRELLIPETQEIVHPHPDFMLFATQNPPGIYGGRKILSRAFRNRFLELHFADIPQDELEIILRERCQIAPTYAKRIVEVYRQLSIERSASRLFEQKNSFATLRDLFRWALRDAVGYEQLAANGYMLLAERCRTSLEREVIKRVLEKVMRVKLDMNKYYAESENSLLLNKESDITWTGALKRLSVLVETCLRNKEPVLLVGETGCGKTTICQILSSFYGKNLITLNAHQNTETSDILGAQRPVRNRSEIQSRLTSFLQGVLAIPENQLEELTLGGLLAQYDSLNKASLDETTRIQIDELRNSLSILFEWSDGPLVNAMNNGDFFLLDEISLADDSVLERLNSVLEPERNLLLAEKGSSGSMVVAAEDFQFLATMNPGGDYGKKELSPALRNRFTEIWVSSMENLEDVRMIVRSKLLPDLRDLVDTVVSFCEWYANKFGRGMSGGGIISLRDVLAWVEFMNCTYHKIGDKGLILIEGAAMVFIDALGTNNTAYLAESPEKLKDLRKDSIAHLSRFAGVDLSSHINQAVKVQAFGMGLKIGAFEIHRREQGKMVTNFNWNAPTTSKNLLRVVRAMQVRKPILLEGSPGVGKTSLVAALSELTGNKLTRINLSEHTDLVDLFGSDVPGEKTGEFVWRDAPFLRAMQRGEWVLLDEMNLASQSVLEGLNACLDHRGQAYIPELDRSFSCHPEFMVFAAQNPQYQGGGRKGLPKSFINRFNVVYNDTLSSEDLLLIATQLYPDVNPDVIKKIIHLMSTLEYEVCKLKKWGSSGSPWEFNLRDTLRWLKMLNQKSWMNDMNVFDFIDVIVVQRFRSQVDKSKAKEVVERIFGPYEKRENFYKVDCDSVQVNGEVVKRNPLFSYPTHEKLLSLESNFSFYESALRAVRHNWPLILVGPTNAGKSGIIEFLASVIGARVSTFSMNSDVDSMDILGGYEQVDLTRKISYIVNDLKLVLREILLVNLGLNHGKREAIIEALELLDFICTNVISVDNFNYFTEKFNGVFSFLYDSPQLQEFSSRIRDMSTIIDQGDQVKFEWFDGMLVEAVEKGNWLVLDNANLCSPSVLDRLNSLLESDGSLIINECNEENGEPRIIAPHQNFRLFLTVNPKYGELSRAMRNRGIELYLEELDSRASYYDSLNLSLDTSKETSKLDDSFKGMSQCTLESIVPLKRYLPTQLSSTQVFGQLHDVISLTDGEPAREMLLAIFPISLLKELEKWMKNVIHNRQFSEQRLAFEICELLKTFHESSVVQKVNNMYSIADRRVQQTLKLQFSDLSSQPLMPLLNTYLIPLVLSRHSEENFSEMIYLFSTVMLLHKAMNLLERTLERAANGKLSSLSYIELSAAVVSGRNVKNPPKIPIFQVLQDLTDQILQIVNQETLFERKNIFKTLWNLLVLWFGIFETGGRKDEARLRAYKELLEEWQLSAQEEGLITSEFSFLFKFSDGVRLQRGTSIALIWEHFKQPYPSSAEGWSLWNTLFDISRKFDHVVKSQYVESYSSINDLREIFRMLFDDLIQNDVVEFRSLLLKLESGIEELENISSKFLNKRINYFEGEFDDLLRLVFDQQNGIVDRLASLSSIPTEKIIRQQQRRYCSPAVFDILWTETDNKFQSSVNSLITSSLFERIIIKSNNLKHFVGSQLKQTLTDAKLLLTSTVDSSATILRDQLTFFGGLLRDWVIRIIQLHMKEEVVSLDMELLQKQVSKVPDEIFHKVLVENLLPALQYATSSSSFNILGRGWILFGVGMMELYAPDRPFDPAIHEYVSYDNFAKHKSFTEKIKRSLVSIRQVSNGDGLIFAEKVLLEKPEVSELRRPQVYRPDVPIDDLFDEWTALMNSSLNHEHVFKLMNTIDDWSNMTKGQLELFQQNTSRFLQRLETGYKFHTDLNDVFSSYVLSMKFGFDLMGCDRDGKEKDLDLPLLWSVDPLTLVSPKSINDTFSKLSSFFKRNNTNSASSEIVLAFLMQLFEFHNKPESMLSTFNGILQILYFRWSQRRIKEEQEARERSSVFRFEDTTDDFEQDFKNLFPDYEETVSADNEGSSSSYDELQDTYYTIARSYISIFQESKERNLENMVEMGSKVVEQLARSSLKLKSGVLSEEHLTTVVQLLSKNIKAFEMPESNENLNFYKDFSISESQKAISIVETLWKFVNDLLSKWPEHATLRELFRICREFLSYRSSTPVAKMLQKIEQIYTFTAEWEKYASSQVSMSSHIRKITDLIISWRKMELQTWSALLKSEEEQINRNIGKWWFYLFEIIIVSSVSDESANGSQTTLVSHLNLFFSKSSYGEFKTRLDLLRAFCEHTKLLGWARYSIFHSIQNVLKFYGQFESTVEDHIANSKKLLEKEISEIILLASWKDVNIDALKQSSRRSHNSLFKVVRKYRSVLSEAVQQTVEGGILFSVKEPLKMNTLKESHAIEYDILSAAEQVKMISSWHSRSDIMKNPHNVYSRMKLFVEKLESLSSPNLLDFATDISKEAESLQKDTPKVYSKDQKKKLASLKVLKGKLLSDSLKELRRMGLKSSFREDIHKVQSTSTAILSNVVSFSETYLEDCDGYFFRIIDLLPKLRAAVSEPSDNIPYASIEKGMAVAENLIFSLITVRQPIYSLGLIHCKYQELLDDLKAISFSRGTLSHKSMSLNFEQLKNVGEWFPILLEYATVILGFIKQEKSGKNVVNLNQIRSKTQEFYSSICAVKVLDSAADELLNKFNEFLFEVITSLRHCKNPHNFFIFDVLLNWLNEQPRCPVEDLKREDGKVEDFDELFRGIFTSLVLSFQKIMNMELLSVNEDDEKWLLTTSRQLMSINKVFINSNILQKLEQAIKYIKDTQIAEPTITLVRAVITFTLPAMNSYYEAMSAMLLKSRDYYVNTSHGTYILATILHNLAKNGFCSPEPPSEIQDDKNLQEGTGLGDGDAAQNNSKNVEEDEDLTENAQEANRDDEDKDEDDPNEDKNDAVDMEGDMAGDLEELSDQDSGSNQSDDEDQNEMDEQVDNVNEDDPNAIDDKMWDEKPESDSKEKDTENNVEGQKDEDDVQAAEGEENKNENNKQQQGEDENNNEEFDNANKGDKTDEEGSDKENGEEKEDREDGEDSEDEAGGQDDSIRQEDGEENAIDAPEIETLDLPEDMNLDSGEEKSEDEGDDENMNASNEDMDDDDEGAEEDMESTEAKGQNDEVEAEDDRDEAVKDDNSTDGEEPEDQEVDDDEEGVRDEGEKDTKGEEDEDMSDEDELAETQMGENAEQEKGNDEQAEGIEGLDEVPSPEDVDADAAAQQKSGSKGAGSESRDNDEQDNVGSSGNAQNYQEEQQGEEQENNEASREDAKEAFKQLGDSMKEYYKRRKEIQEASQHENEEENMNKANERPDEFEHVDGANTEADAQALGMANQEQILPIDQDKAIEDDKEPQNEDEDVQMLDKEQETDVEYGQPEENEMGEENENTKATDAGIGEKKEDTEHGNVLSEDILQNREEDDLEPLLDDIDEEVHQEESQAEPCRDLDDSRTLWHKSELSTSELSARLSEQLRLILEPTLATKLQGDYKTGKRLNMKRIIPYIASQFRKDKIWLRRTKPSKRQYQIMIALDDSKSMSESKCVKLAFDSLCLVSKTLTQLESGGLSIVKFGETVREVHPFGEQFSSEAGAKAFQWFGFQETKTDIRRLVAESIKIFERSSIFASGDQWRLQIVISDGVCEDHETVQRLVRRARENKIMIVFVIIDGISSNESIMDMSQVKYVTDHNGNMQLKIDKYLDTFPFEFYVVVHDISELPEMLSVILRQYFADLASS</sequence>
<protein>
    <recommendedName>
        <fullName evidence="4 10">Midasin</fullName>
    </recommendedName>
</protein>
<evidence type="ECO:0000256" key="10">
    <source>
        <dbReference type="PIRNR" id="PIRNR010340"/>
    </source>
</evidence>
<dbReference type="Pfam" id="PF21108">
    <property type="entry name" value="MDN1_4th"/>
    <property type="match status" value="1"/>
</dbReference>
<evidence type="ECO:0000256" key="6">
    <source>
        <dbReference type="ARBA" id="ARBA00022741"/>
    </source>
</evidence>
<dbReference type="Gene3D" id="3.40.50.300">
    <property type="entry name" value="P-loop containing nucleotide triphosphate hydrolases"/>
    <property type="match status" value="6"/>
</dbReference>
<feature type="compositionally biased region" description="Basic and acidic residues" evidence="11">
    <location>
        <begin position="4621"/>
        <end position="4630"/>
    </location>
</feature>
<dbReference type="InterPro" id="IPR027417">
    <property type="entry name" value="P-loop_NTPase"/>
</dbReference>
<evidence type="ECO:0000313" key="13">
    <source>
        <dbReference type="EMBL" id="GCE97616.1"/>
    </source>
</evidence>
<dbReference type="GO" id="GO:0005730">
    <property type="term" value="C:nucleolus"/>
    <property type="evidence" value="ECO:0007669"/>
    <property type="project" value="UniProtKB-SubCell"/>
</dbReference>
<feature type="compositionally biased region" description="Acidic residues" evidence="11">
    <location>
        <begin position="4247"/>
        <end position="4275"/>
    </location>
</feature>
<dbReference type="InterPro" id="IPR012099">
    <property type="entry name" value="Midasin"/>
</dbReference>
<dbReference type="SMART" id="SM00382">
    <property type="entry name" value="AAA"/>
    <property type="match status" value="6"/>
</dbReference>
<dbReference type="OrthoDB" id="5186at2759"/>
<keyword evidence="5" id="KW-0597">Phosphoprotein</keyword>
<dbReference type="GO" id="GO:0030687">
    <property type="term" value="C:preribosome, large subunit precursor"/>
    <property type="evidence" value="ECO:0007669"/>
    <property type="project" value="TreeGrafter"/>
</dbReference>
<dbReference type="FunFam" id="3.40.50.300:FF:000582">
    <property type="entry name" value="Midasin"/>
    <property type="match status" value="1"/>
</dbReference>
<dbReference type="Pfam" id="PF17865">
    <property type="entry name" value="AAA_lid_5"/>
    <property type="match status" value="1"/>
</dbReference>
<comment type="function">
    <text evidence="10">Nuclear chaperone required for maturation and nuclear export of pre-60S ribosome subunits.</text>
</comment>
<feature type="compositionally biased region" description="Acidic residues" evidence="11">
    <location>
        <begin position="4395"/>
        <end position="4408"/>
    </location>
</feature>
<feature type="compositionally biased region" description="Acidic residues" evidence="11">
    <location>
        <begin position="4284"/>
        <end position="4305"/>
    </location>
</feature>
<evidence type="ECO:0000256" key="7">
    <source>
        <dbReference type="ARBA" id="ARBA00022840"/>
    </source>
</evidence>
<keyword evidence="9 10" id="KW-0539">Nucleus</keyword>
<dbReference type="InterPro" id="IPR041190">
    <property type="entry name" value="Midasin_AAA_lid_5"/>
</dbReference>
<comment type="subcellular location">
    <subcellularLocation>
        <location evidence="1">Nucleus</location>
        <location evidence="1">Nucleolus</location>
    </subcellularLocation>
    <subcellularLocation>
        <location evidence="2">Nucleus</location>
        <location evidence="2">Nucleoplasm</location>
    </subcellularLocation>
</comment>
<dbReference type="Pfam" id="PF17867">
    <property type="entry name" value="AAA_lid_7"/>
    <property type="match status" value="3"/>
</dbReference>
<feature type="compositionally biased region" description="Acidic residues" evidence="11">
    <location>
        <begin position="4116"/>
        <end position="4127"/>
    </location>
</feature>
<dbReference type="InterPro" id="IPR011704">
    <property type="entry name" value="ATPase_dyneun-rel_AAA"/>
</dbReference>
<dbReference type="GO" id="GO:0005524">
    <property type="term" value="F:ATP binding"/>
    <property type="evidence" value="ECO:0007669"/>
    <property type="project" value="UniProtKB-KW"/>
</dbReference>
<dbReference type="PROSITE" id="PS50234">
    <property type="entry name" value="VWFA"/>
    <property type="match status" value="1"/>
</dbReference>
<dbReference type="InterPro" id="IPR025662">
    <property type="entry name" value="Sigma_54_int_dom_ATP-bd_1"/>
</dbReference>
<feature type="compositionally biased region" description="Acidic residues" evidence="11">
    <location>
        <begin position="4312"/>
        <end position="4342"/>
    </location>
</feature>